<evidence type="ECO:0000313" key="3">
    <source>
        <dbReference type="Proteomes" id="UP000623010"/>
    </source>
</evidence>
<feature type="compositionally biased region" description="Basic residues" evidence="1">
    <location>
        <begin position="1"/>
        <end position="10"/>
    </location>
</feature>
<dbReference type="Proteomes" id="UP000623010">
    <property type="component" value="Unassembled WGS sequence"/>
</dbReference>
<dbReference type="SUPFAM" id="SSF48452">
    <property type="entry name" value="TPR-like"/>
    <property type="match status" value="2"/>
</dbReference>
<dbReference type="InterPro" id="IPR011990">
    <property type="entry name" value="TPR-like_helical_dom_sf"/>
</dbReference>
<name>A0A918QTZ5_9ACTN</name>
<dbReference type="Gene3D" id="1.25.40.10">
    <property type="entry name" value="Tetratricopeptide repeat domain"/>
    <property type="match status" value="2"/>
</dbReference>
<accession>A0A918QTZ5</accession>
<dbReference type="RefSeq" id="WP_190055299.1">
    <property type="nucleotide sequence ID" value="NZ_BMWH01000001.1"/>
</dbReference>
<gene>
    <name evidence="2" type="ORF">GCM10010389_01740</name>
</gene>
<feature type="compositionally biased region" description="Polar residues" evidence="1">
    <location>
        <begin position="21"/>
        <end position="41"/>
    </location>
</feature>
<evidence type="ECO:0000313" key="2">
    <source>
        <dbReference type="EMBL" id="GGZ68175.1"/>
    </source>
</evidence>
<organism evidence="2 3">
    <name type="scientific">Streptomyces echinoruber</name>
    <dbReference type="NCBI Taxonomy" id="68898"/>
    <lineage>
        <taxon>Bacteria</taxon>
        <taxon>Bacillati</taxon>
        <taxon>Actinomycetota</taxon>
        <taxon>Actinomycetes</taxon>
        <taxon>Kitasatosporales</taxon>
        <taxon>Streptomycetaceae</taxon>
        <taxon>Streptomyces</taxon>
    </lineage>
</organism>
<sequence>MRGRRGRSRRGNGPEARTGGEQISVTQSGEAQAASGGTANSGYRGPVSEAGSDWAGVRVSGTGPAIAAAPDAFANSGYIHQMNVGTLHMNARTAQEPASAPLPRRAFLAESRLPEKGKFPPSFLLRSDYKVVPFHGRRQELADLVAWCEDEEEIGLRLVTGPGGQGKTRLALEMIGWAEGRKWTAGRLRTDCDERTLRELCALPGDALAVVDYAEARPELLASLLTAAGERPAGLGRLRLLLLARSSGEWWTQARVTAPDRAAALMYDAEYELPALFGAAEDRPLMFREAVRRFAEAGGYPTEGVEPFEELVEDRFSSALALHMAALAALLDRDESLPASETFRDAAGRVLDHEQRYWSATARAAGLPDHRPRTLRAAMTAVTCCGAADRDEAVRLMECVPDLTGEHRRVLGQYADWAHQLHPGEHWLNPLEPDPLAERLVADALAQQPELTAALGRAAHAPHQQGTLWTVLARTAARFPAVREAFPEILANGSDSLWLAGAMVASYLPRPDLLQPALTDSVGTVGDPAFLLGAVQTMPHSHRNCDLKIAAAEQALRRYRAAERNIPAEAELHASLADGLVSANRFEEALESLRTAADLYRGLAHDEPDRYGGEYVRVLSNYAVQLTNCGHHREALEMCAQAFAAAERHCEADDWFTRAQIWWVRSSVLKGLKRPEKAYKAMVKAVEEWRTETRHSPAVRAYLPITLMNLANRLSDLGRHDEALAVIEESVEGFREQERLHPDPLNPSLPQALINYSQCLYACDRPQEGRAVLVEAVRRLLRLTEHHSPRLPLLWEALRLWGIRLHKSDFADPAVRAEYQELATIQQRDDWPTDGLRGEVAFVVMMDYGLKLADAGEQEAGAHWMNQAFALLPKDAGPRLRAVAKPPAPKP</sequence>
<dbReference type="EMBL" id="BMWH01000001">
    <property type="protein sequence ID" value="GGZ68175.1"/>
    <property type="molecule type" value="Genomic_DNA"/>
</dbReference>
<proteinExistence type="predicted"/>
<dbReference type="AlphaFoldDB" id="A0A918QTZ5"/>
<reference evidence="2" key="2">
    <citation type="submission" date="2020-09" db="EMBL/GenBank/DDBJ databases">
        <authorList>
            <person name="Sun Q."/>
            <person name="Ohkuma M."/>
        </authorList>
    </citation>
    <scope>NUCLEOTIDE SEQUENCE</scope>
    <source>
        <strain evidence="2">JCM 5016</strain>
    </source>
</reference>
<keyword evidence="3" id="KW-1185">Reference proteome</keyword>
<reference evidence="2" key="1">
    <citation type="journal article" date="2014" name="Int. J. Syst. Evol. Microbiol.">
        <title>Complete genome sequence of Corynebacterium casei LMG S-19264T (=DSM 44701T), isolated from a smear-ripened cheese.</title>
        <authorList>
            <consortium name="US DOE Joint Genome Institute (JGI-PGF)"/>
            <person name="Walter F."/>
            <person name="Albersmeier A."/>
            <person name="Kalinowski J."/>
            <person name="Ruckert C."/>
        </authorList>
    </citation>
    <scope>NUCLEOTIDE SEQUENCE</scope>
    <source>
        <strain evidence="2">JCM 5016</strain>
    </source>
</reference>
<evidence type="ECO:0000256" key="1">
    <source>
        <dbReference type="SAM" id="MobiDB-lite"/>
    </source>
</evidence>
<protein>
    <submittedName>
        <fullName evidence="2">Molecular chaperone Tir</fullName>
    </submittedName>
</protein>
<feature type="region of interest" description="Disordered" evidence="1">
    <location>
        <begin position="1"/>
        <end position="47"/>
    </location>
</feature>
<comment type="caution">
    <text evidence="2">The sequence shown here is derived from an EMBL/GenBank/DDBJ whole genome shotgun (WGS) entry which is preliminary data.</text>
</comment>